<feature type="transmembrane region" description="Helical" evidence="2">
    <location>
        <begin position="203"/>
        <end position="220"/>
    </location>
</feature>
<feature type="compositionally biased region" description="Pro residues" evidence="1">
    <location>
        <begin position="230"/>
        <end position="240"/>
    </location>
</feature>
<organism evidence="3 4">
    <name type="scientific">Pseudonocardia lutea</name>
    <dbReference type="NCBI Taxonomy" id="2172015"/>
    <lineage>
        <taxon>Bacteria</taxon>
        <taxon>Bacillati</taxon>
        <taxon>Actinomycetota</taxon>
        <taxon>Actinomycetes</taxon>
        <taxon>Pseudonocardiales</taxon>
        <taxon>Pseudonocardiaceae</taxon>
        <taxon>Pseudonocardia</taxon>
    </lineage>
</organism>
<evidence type="ECO:0000313" key="4">
    <source>
        <dbReference type="Proteomes" id="UP001596119"/>
    </source>
</evidence>
<evidence type="ECO:0000256" key="1">
    <source>
        <dbReference type="SAM" id="MobiDB-lite"/>
    </source>
</evidence>
<reference evidence="4" key="1">
    <citation type="journal article" date="2019" name="Int. J. Syst. Evol. Microbiol.">
        <title>The Global Catalogue of Microorganisms (GCM) 10K type strain sequencing project: providing services to taxonomists for standard genome sequencing and annotation.</title>
        <authorList>
            <consortium name="The Broad Institute Genomics Platform"/>
            <consortium name="The Broad Institute Genome Sequencing Center for Infectious Disease"/>
            <person name="Wu L."/>
            <person name="Ma J."/>
        </authorList>
    </citation>
    <scope>NUCLEOTIDE SEQUENCE [LARGE SCALE GENOMIC DNA]</scope>
    <source>
        <strain evidence="4">CGMCC 4.7397</strain>
    </source>
</reference>
<keyword evidence="2" id="KW-0812">Transmembrane</keyword>
<feature type="transmembrane region" description="Helical" evidence="2">
    <location>
        <begin position="63"/>
        <end position="83"/>
    </location>
</feature>
<proteinExistence type="predicted"/>
<sequence>MTAPAAPAGASSDSASASRIAGISGIVFAVLFVVALVLVHRAPTLADPDSAYAGFYANGGDQLFVAVGLYLVPFAGIAFLWHMTAVRAVLDTLTPTPSAMAHGLNLLAGAIFVTLLFAGTAAVGAVAFGIYFGHSPAEDPQTARALTGVGYGLVFIFAVRGAGMFALTTTTLLRNAKVLPLVPAVLAYLLAAFLLLAVTSNPAAVLVFPAWVVLIAIFLLRHAHHAAAPAPEPDTGPPTHAPAAPLDTTGPSLRSDQP</sequence>
<feature type="transmembrane region" description="Helical" evidence="2">
    <location>
        <begin position="104"/>
        <end position="133"/>
    </location>
</feature>
<dbReference type="EMBL" id="JBHSQK010000036">
    <property type="protein sequence ID" value="MFC5949704.1"/>
    <property type="molecule type" value="Genomic_DNA"/>
</dbReference>
<keyword evidence="4" id="KW-1185">Reference proteome</keyword>
<name>A0ABW1IAB6_9PSEU</name>
<feature type="compositionally biased region" description="Polar residues" evidence="1">
    <location>
        <begin position="249"/>
        <end position="258"/>
    </location>
</feature>
<comment type="caution">
    <text evidence="3">The sequence shown here is derived from an EMBL/GenBank/DDBJ whole genome shotgun (WGS) entry which is preliminary data.</text>
</comment>
<accession>A0ABW1IAB6</accession>
<evidence type="ECO:0000256" key="2">
    <source>
        <dbReference type="SAM" id="Phobius"/>
    </source>
</evidence>
<dbReference type="Proteomes" id="UP001596119">
    <property type="component" value="Unassembled WGS sequence"/>
</dbReference>
<feature type="transmembrane region" description="Helical" evidence="2">
    <location>
        <begin position="20"/>
        <end position="43"/>
    </location>
</feature>
<feature type="transmembrane region" description="Helical" evidence="2">
    <location>
        <begin position="145"/>
        <end position="166"/>
    </location>
</feature>
<protein>
    <recommendedName>
        <fullName evidence="5">DUF4386 family protein</fullName>
    </recommendedName>
</protein>
<keyword evidence="2" id="KW-1133">Transmembrane helix</keyword>
<evidence type="ECO:0000313" key="3">
    <source>
        <dbReference type="EMBL" id="MFC5949704.1"/>
    </source>
</evidence>
<dbReference type="RefSeq" id="WP_379566836.1">
    <property type="nucleotide sequence ID" value="NZ_JBHSQK010000036.1"/>
</dbReference>
<keyword evidence="2" id="KW-0472">Membrane</keyword>
<feature type="transmembrane region" description="Helical" evidence="2">
    <location>
        <begin position="178"/>
        <end position="197"/>
    </location>
</feature>
<evidence type="ECO:0008006" key="5">
    <source>
        <dbReference type="Google" id="ProtNLM"/>
    </source>
</evidence>
<feature type="region of interest" description="Disordered" evidence="1">
    <location>
        <begin position="229"/>
        <end position="258"/>
    </location>
</feature>
<gene>
    <name evidence="3" type="ORF">ACFQH9_15630</name>
</gene>